<protein>
    <submittedName>
        <fullName evidence="1">Uncharacterized protein</fullName>
    </submittedName>
</protein>
<sequence>MSEPSESHGLSELSVAFCGNVGLIEARFLCIGWLNPTRMHSVACDVGLTAAAFAYEGHSLMFAYLGRAVEEDALDRISMNDCADEAAAACLLIDADEWLDECLKIRDACDGDCTDELEELGRAVIGFGGRRVQARAKLAEVARLLNGAPCTLDEVYRQGVPSRGFTPPRLQHSHVAGGRSA</sequence>
<evidence type="ECO:0000313" key="1">
    <source>
        <dbReference type="EMBL" id="KKM99905.1"/>
    </source>
</evidence>
<proteinExistence type="predicted"/>
<organism evidence="1">
    <name type="scientific">marine sediment metagenome</name>
    <dbReference type="NCBI Taxonomy" id="412755"/>
    <lineage>
        <taxon>unclassified sequences</taxon>
        <taxon>metagenomes</taxon>
        <taxon>ecological metagenomes</taxon>
    </lineage>
</organism>
<accession>A0A0F9PFV3</accession>
<gene>
    <name evidence="1" type="ORF">LCGC14_1143080</name>
</gene>
<name>A0A0F9PFV3_9ZZZZ</name>
<dbReference type="AlphaFoldDB" id="A0A0F9PFV3"/>
<reference evidence="1" key="1">
    <citation type="journal article" date="2015" name="Nature">
        <title>Complex archaea that bridge the gap between prokaryotes and eukaryotes.</title>
        <authorList>
            <person name="Spang A."/>
            <person name="Saw J.H."/>
            <person name="Jorgensen S.L."/>
            <person name="Zaremba-Niedzwiedzka K."/>
            <person name="Martijn J."/>
            <person name="Lind A.E."/>
            <person name="van Eijk R."/>
            <person name="Schleper C."/>
            <person name="Guy L."/>
            <person name="Ettema T.J."/>
        </authorList>
    </citation>
    <scope>NUCLEOTIDE SEQUENCE</scope>
</reference>
<dbReference type="EMBL" id="LAZR01005442">
    <property type="protein sequence ID" value="KKM99905.1"/>
    <property type="molecule type" value="Genomic_DNA"/>
</dbReference>
<comment type="caution">
    <text evidence="1">The sequence shown here is derived from an EMBL/GenBank/DDBJ whole genome shotgun (WGS) entry which is preliminary data.</text>
</comment>